<evidence type="ECO:0000313" key="2">
    <source>
        <dbReference type="Proteomes" id="UP000008207"/>
    </source>
</evidence>
<dbReference type="HOGENOM" id="CLU_2753253_0_0_5"/>
<sequence>MDRALTELELAELSTADWEARCQRQKAVVADLKAKGLNACYAEAVLLQWKRTLTLMREHLARLREEQEAR</sequence>
<protein>
    <submittedName>
        <fullName evidence="1">Uncharacterized protein</fullName>
    </submittedName>
</protein>
<reference evidence="1 2" key="1">
    <citation type="submission" date="2009-01" db="EMBL/GenBank/DDBJ databases">
        <title>Complete sequence of chromosome of Methylobacterium nodulans ORS 2060.</title>
        <authorList>
            <consortium name="US DOE Joint Genome Institute"/>
            <person name="Lucas S."/>
            <person name="Copeland A."/>
            <person name="Lapidus A."/>
            <person name="Glavina del Rio T."/>
            <person name="Dalin E."/>
            <person name="Tice H."/>
            <person name="Bruce D."/>
            <person name="Goodwin L."/>
            <person name="Pitluck S."/>
            <person name="Sims D."/>
            <person name="Brettin T."/>
            <person name="Detter J.C."/>
            <person name="Han C."/>
            <person name="Larimer F."/>
            <person name="Land M."/>
            <person name="Hauser L."/>
            <person name="Kyrpides N."/>
            <person name="Ivanova N."/>
            <person name="Marx C.J."/>
            <person name="Richardson P."/>
        </authorList>
    </citation>
    <scope>NUCLEOTIDE SEQUENCE [LARGE SCALE GENOMIC DNA]</scope>
    <source>
        <strain evidence="2">LMG 21967 / CNCM I-2342 / ORS 2060</strain>
    </source>
</reference>
<dbReference type="AlphaFoldDB" id="B8IQT1"/>
<dbReference type="EMBL" id="CP001349">
    <property type="protein sequence ID" value="ACL62376.1"/>
    <property type="molecule type" value="Genomic_DNA"/>
</dbReference>
<name>B8IQT1_METNO</name>
<gene>
    <name evidence="1" type="ordered locus">Mnod_7644</name>
</gene>
<accession>B8IQT1</accession>
<organism evidence="1 2">
    <name type="scientific">Methylobacterium nodulans (strain LMG 21967 / CNCM I-2342 / ORS 2060)</name>
    <dbReference type="NCBI Taxonomy" id="460265"/>
    <lineage>
        <taxon>Bacteria</taxon>
        <taxon>Pseudomonadati</taxon>
        <taxon>Pseudomonadota</taxon>
        <taxon>Alphaproteobacteria</taxon>
        <taxon>Hyphomicrobiales</taxon>
        <taxon>Methylobacteriaceae</taxon>
        <taxon>Methylobacterium</taxon>
    </lineage>
</organism>
<dbReference type="Proteomes" id="UP000008207">
    <property type="component" value="Chromosome"/>
</dbReference>
<dbReference type="KEGG" id="mno:Mnod_7644"/>
<dbReference type="RefSeq" id="WP_015933929.1">
    <property type="nucleotide sequence ID" value="NC_011894.1"/>
</dbReference>
<proteinExistence type="predicted"/>
<keyword evidence="2" id="KW-1185">Reference proteome</keyword>
<evidence type="ECO:0000313" key="1">
    <source>
        <dbReference type="EMBL" id="ACL62376.1"/>
    </source>
</evidence>